<dbReference type="Proteomes" id="UP000324222">
    <property type="component" value="Unassembled WGS sequence"/>
</dbReference>
<evidence type="ECO:0000313" key="2">
    <source>
        <dbReference type="EMBL" id="MPC11468.1"/>
    </source>
</evidence>
<evidence type="ECO:0000256" key="1">
    <source>
        <dbReference type="SAM" id="MobiDB-lite"/>
    </source>
</evidence>
<proteinExistence type="predicted"/>
<protein>
    <submittedName>
        <fullName evidence="2">Uncharacterized protein</fullName>
    </submittedName>
</protein>
<comment type="caution">
    <text evidence="2">The sequence shown here is derived from an EMBL/GenBank/DDBJ whole genome shotgun (WGS) entry which is preliminary data.</text>
</comment>
<feature type="region of interest" description="Disordered" evidence="1">
    <location>
        <begin position="1"/>
        <end position="23"/>
    </location>
</feature>
<keyword evidence="3" id="KW-1185">Reference proteome</keyword>
<evidence type="ECO:0000313" key="3">
    <source>
        <dbReference type="Proteomes" id="UP000324222"/>
    </source>
</evidence>
<feature type="compositionally biased region" description="Pro residues" evidence="1">
    <location>
        <begin position="164"/>
        <end position="178"/>
    </location>
</feature>
<name>A0A5B7CQS4_PORTR</name>
<dbReference type="EMBL" id="VSRR010000164">
    <property type="protein sequence ID" value="MPC11468.1"/>
    <property type="molecule type" value="Genomic_DNA"/>
</dbReference>
<feature type="region of interest" description="Disordered" evidence="1">
    <location>
        <begin position="160"/>
        <end position="184"/>
    </location>
</feature>
<sequence>MHELEVGDDDKRRTPRLPPSLHPRRPFRCLARRHTCPRGDERLTLPLTFDDSVSALAAGKAEVGCGRLGCHFKDFCTRPLYAPPSMYPGTLPRQVWASFTGQWACEGSGAPKCRRHGDCNSISAVMEPIGPPPPAWQPRPPATRVQTRPRGLGIVLASLSSLATPPPPTTENTPPPNPVFLTSG</sequence>
<organism evidence="2 3">
    <name type="scientific">Portunus trituberculatus</name>
    <name type="common">Swimming crab</name>
    <name type="synonym">Neptunus trituberculatus</name>
    <dbReference type="NCBI Taxonomy" id="210409"/>
    <lineage>
        <taxon>Eukaryota</taxon>
        <taxon>Metazoa</taxon>
        <taxon>Ecdysozoa</taxon>
        <taxon>Arthropoda</taxon>
        <taxon>Crustacea</taxon>
        <taxon>Multicrustacea</taxon>
        <taxon>Malacostraca</taxon>
        <taxon>Eumalacostraca</taxon>
        <taxon>Eucarida</taxon>
        <taxon>Decapoda</taxon>
        <taxon>Pleocyemata</taxon>
        <taxon>Brachyura</taxon>
        <taxon>Eubrachyura</taxon>
        <taxon>Portunoidea</taxon>
        <taxon>Portunidae</taxon>
        <taxon>Portuninae</taxon>
        <taxon>Portunus</taxon>
    </lineage>
</organism>
<dbReference type="AlphaFoldDB" id="A0A5B7CQS4"/>
<accession>A0A5B7CQS4</accession>
<gene>
    <name evidence="2" type="ORF">E2C01_004135</name>
</gene>
<reference evidence="2 3" key="1">
    <citation type="submission" date="2019-05" db="EMBL/GenBank/DDBJ databases">
        <title>Another draft genome of Portunus trituberculatus and its Hox gene families provides insights of decapod evolution.</title>
        <authorList>
            <person name="Jeong J.-H."/>
            <person name="Song I."/>
            <person name="Kim S."/>
            <person name="Choi T."/>
            <person name="Kim D."/>
            <person name="Ryu S."/>
            <person name="Kim W."/>
        </authorList>
    </citation>
    <scope>NUCLEOTIDE SEQUENCE [LARGE SCALE GENOMIC DNA]</scope>
    <source>
        <tissue evidence="2">Muscle</tissue>
    </source>
</reference>
<feature type="compositionally biased region" description="Basic and acidic residues" evidence="1">
    <location>
        <begin position="1"/>
        <end position="12"/>
    </location>
</feature>